<dbReference type="Gene3D" id="1.10.10.60">
    <property type="entry name" value="Homeodomain-like"/>
    <property type="match status" value="1"/>
</dbReference>
<dbReference type="RefSeq" id="WP_094843405.1">
    <property type="nucleotide sequence ID" value="NZ_NEVS01000004.1"/>
</dbReference>
<dbReference type="PANTHER" id="PTHR47506:SF1">
    <property type="entry name" value="HTH-TYPE TRANSCRIPTIONAL REGULATOR YJDC"/>
    <property type="match status" value="1"/>
</dbReference>
<dbReference type="SUPFAM" id="SSF46689">
    <property type="entry name" value="Homeodomain-like"/>
    <property type="match status" value="1"/>
</dbReference>
<evidence type="ECO:0000313" key="8">
    <source>
        <dbReference type="Proteomes" id="UP000215767"/>
    </source>
</evidence>
<dbReference type="PROSITE" id="PS50977">
    <property type="entry name" value="HTH_TETR_2"/>
    <property type="match status" value="1"/>
</dbReference>
<name>A0A261UL74_9BORD</name>
<dbReference type="InterPro" id="IPR036271">
    <property type="entry name" value="Tet_transcr_reg_TetR-rel_C_sf"/>
</dbReference>
<dbReference type="Gene3D" id="1.10.357.10">
    <property type="entry name" value="Tetracycline Repressor, domain 2"/>
    <property type="match status" value="1"/>
</dbReference>
<accession>A0A261UL74</accession>
<dbReference type="Pfam" id="PF16925">
    <property type="entry name" value="TetR_C_13"/>
    <property type="match status" value="1"/>
</dbReference>
<evidence type="ECO:0000256" key="4">
    <source>
        <dbReference type="ARBA" id="ARBA00023163"/>
    </source>
</evidence>
<protein>
    <submittedName>
        <fullName evidence="7">TetR family transcriptional regulator</fullName>
    </submittedName>
</protein>
<keyword evidence="3 5" id="KW-0238">DNA-binding</keyword>
<evidence type="ECO:0000256" key="5">
    <source>
        <dbReference type="PROSITE-ProRule" id="PRU00335"/>
    </source>
</evidence>
<keyword evidence="8" id="KW-1185">Reference proteome</keyword>
<comment type="caution">
    <text evidence="7">The sequence shown here is derived from an EMBL/GenBank/DDBJ whole genome shotgun (WGS) entry which is preliminary data.</text>
</comment>
<evidence type="ECO:0000256" key="3">
    <source>
        <dbReference type="ARBA" id="ARBA00023125"/>
    </source>
</evidence>
<dbReference type="InterPro" id="IPR009057">
    <property type="entry name" value="Homeodomain-like_sf"/>
</dbReference>
<dbReference type="InterPro" id="IPR001647">
    <property type="entry name" value="HTH_TetR"/>
</dbReference>
<keyword evidence="4" id="KW-0804">Transcription</keyword>
<reference evidence="8" key="1">
    <citation type="submission" date="2017-05" db="EMBL/GenBank/DDBJ databases">
        <title>Complete and WGS of Bordetella genogroups.</title>
        <authorList>
            <person name="Spilker T."/>
            <person name="Lipuma J."/>
        </authorList>
    </citation>
    <scope>NUCLEOTIDE SEQUENCE [LARGE SCALE GENOMIC DNA]</scope>
    <source>
        <strain evidence="8">AU8856</strain>
    </source>
</reference>
<feature type="DNA-binding region" description="H-T-H motif" evidence="5">
    <location>
        <begin position="29"/>
        <end position="48"/>
    </location>
</feature>
<dbReference type="PROSITE" id="PS01081">
    <property type="entry name" value="HTH_TETR_1"/>
    <property type="match status" value="1"/>
</dbReference>
<dbReference type="InterPro" id="IPR023772">
    <property type="entry name" value="DNA-bd_HTH_TetR-type_CS"/>
</dbReference>
<evidence type="ECO:0000313" key="7">
    <source>
        <dbReference type="EMBL" id="OZI62020.1"/>
    </source>
</evidence>
<organism evidence="7 8">
    <name type="scientific">Bordetella genomosp. 11</name>
    <dbReference type="NCBI Taxonomy" id="1416808"/>
    <lineage>
        <taxon>Bacteria</taxon>
        <taxon>Pseudomonadati</taxon>
        <taxon>Pseudomonadota</taxon>
        <taxon>Betaproteobacteria</taxon>
        <taxon>Burkholderiales</taxon>
        <taxon>Alcaligenaceae</taxon>
        <taxon>Bordetella</taxon>
    </lineage>
</organism>
<evidence type="ECO:0000259" key="6">
    <source>
        <dbReference type="PROSITE" id="PS50977"/>
    </source>
</evidence>
<gene>
    <name evidence="7" type="ORF">CAL28_22575</name>
</gene>
<dbReference type="GO" id="GO:0003677">
    <property type="term" value="F:DNA binding"/>
    <property type="evidence" value="ECO:0007669"/>
    <property type="project" value="UniProtKB-UniRule"/>
</dbReference>
<evidence type="ECO:0000256" key="2">
    <source>
        <dbReference type="ARBA" id="ARBA00023015"/>
    </source>
</evidence>
<feature type="domain" description="HTH tetR-type" evidence="6">
    <location>
        <begin position="6"/>
        <end position="66"/>
    </location>
</feature>
<dbReference type="AlphaFoldDB" id="A0A261UL74"/>
<keyword evidence="2" id="KW-0805">Transcription regulation</keyword>
<dbReference type="InterPro" id="IPR011075">
    <property type="entry name" value="TetR_C"/>
</dbReference>
<dbReference type="PANTHER" id="PTHR47506">
    <property type="entry name" value="TRANSCRIPTIONAL REGULATORY PROTEIN"/>
    <property type="match status" value="1"/>
</dbReference>
<sequence length="196" mass="21669">MGRPREFDEQQALDQALLCFWQHGYEATSVRDLAENMNLTGASLYNAFGDKRALYRRALERYVEISIADRIGRLESRKPLAAISGFFAELIERSLKDPGHKGCMLVNAALEMAPRDPELRTLVATVLRRIEAFFLHCVRAGQDDGTITRAQPAADLARMLLGVQLGLRVLARSRPEPALLHGMVRAAVASLGPAEA</sequence>
<dbReference type="Proteomes" id="UP000215767">
    <property type="component" value="Unassembled WGS sequence"/>
</dbReference>
<evidence type="ECO:0000256" key="1">
    <source>
        <dbReference type="ARBA" id="ARBA00022491"/>
    </source>
</evidence>
<dbReference type="EMBL" id="NEVS01000004">
    <property type="protein sequence ID" value="OZI62020.1"/>
    <property type="molecule type" value="Genomic_DNA"/>
</dbReference>
<keyword evidence="1" id="KW-0678">Repressor</keyword>
<dbReference type="Pfam" id="PF00440">
    <property type="entry name" value="TetR_N"/>
    <property type="match status" value="1"/>
</dbReference>
<proteinExistence type="predicted"/>
<dbReference type="OrthoDB" id="270177at2"/>
<dbReference type="SUPFAM" id="SSF48498">
    <property type="entry name" value="Tetracyclin repressor-like, C-terminal domain"/>
    <property type="match status" value="1"/>
</dbReference>